<feature type="transmembrane region" description="Helical" evidence="2">
    <location>
        <begin position="842"/>
        <end position="862"/>
    </location>
</feature>
<feature type="transmembrane region" description="Helical" evidence="2">
    <location>
        <begin position="941"/>
        <end position="962"/>
    </location>
</feature>
<evidence type="ECO:0000313" key="4">
    <source>
        <dbReference type="Proteomes" id="UP001165092"/>
    </source>
</evidence>
<keyword evidence="2" id="KW-0812">Transmembrane</keyword>
<dbReference type="InterPro" id="IPR058062">
    <property type="entry name" value="SCO7613_C"/>
</dbReference>
<feature type="transmembrane region" description="Helical" evidence="2">
    <location>
        <begin position="1363"/>
        <end position="1380"/>
    </location>
</feature>
<feature type="transmembrane region" description="Helical" evidence="2">
    <location>
        <begin position="594"/>
        <end position="611"/>
    </location>
</feature>
<feature type="transmembrane region" description="Helical" evidence="2">
    <location>
        <begin position="179"/>
        <end position="199"/>
    </location>
</feature>
<feature type="transmembrane region" description="Helical" evidence="2">
    <location>
        <begin position="380"/>
        <end position="402"/>
    </location>
</feature>
<feature type="transmembrane region" description="Helical" evidence="2">
    <location>
        <begin position="1788"/>
        <end position="1807"/>
    </location>
</feature>
<feature type="transmembrane region" description="Helical" evidence="2">
    <location>
        <begin position="265"/>
        <end position="282"/>
    </location>
</feature>
<feature type="transmembrane region" description="Helical" evidence="2">
    <location>
        <begin position="1522"/>
        <end position="1542"/>
    </location>
</feature>
<feature type="transmembrane region" description="Helical" evidence="2">
    <location>
        <begin position="236"/>
        <end position="258"/>
    </location>
</feature>
<feature type="transmembrane region" description="Helical" evidence="2">
    <location>
        <begin position="408"/>
        <end position="429"/>
    </location>
</feature>
<organism evidence="3 4">
    <name type="scientific">Nocardiopsis ansamitocini</name>
    <dbReference type="NCBI Taxonomy" id="1670832"/>
    <lineage>
        <taxon>Bacteria</taxon>
        <taxon>Bacillati</taxon>
        <taxon>Actinomycetota</taxon>
        <taxon>Actinomycetes</taxon>
        <taxon>Streptosporangiales</taxon>
        <taxon>Nocardiopsidaceae</taxon>
        <taxon>Nocardiopsis</taxon>
    </lineage>
</organism>
<feature type="transmembrane region" description="Helical" evidence="2">
    <location>
        <begin position="315"/>
        <end position="339"/>
    </location>
</feature>
<feature type="transmembrane region" description="Helical" evidence="2">
    <location>
        <begin position="914"/>
        <end position="934"/>
    </location>
</feature>
<reference evidence="3" key="1">
    <citation type="submission" date="2023-02" db="EMBL/GenBank/DDBJ databases">
        <title>Nocardiopsis ansamitocini NBRC 112285.</title>
        <authorList>
            <person name="Ichikawa N."/>
            <person name="Sato H."/>
            <person name="Tonouchi N."/>
        </authorList>
    </citation>
    <scope>NUCLEOTIDE SEQUENCE</scope>
    <source>
        <strain evidence="3">NBRC 112285</strain>
    </source>
</reference>
<keyword evidence="4" id="KW-1185">Reference proteome</keyword>
<feature type="transmembrane region" description="Helical" evidence="2">
    <location>
        <begin position="744"/>
        <end position="773"/>
    </location>
</feature>
<proteinExistence type="predicted"/>
<dbReference type="EMBL" id="BSQG01000001">
    <property type="protein sequence ID" value="GLU46843.1"/>
    <property type="molecule type" value="Genomic_DNA"/>
</dbReference>
<feature type="transmembrane region" description="Helical" evidence="2">
    <location>
        <begin position="1338"/>
        <end position="1357"/>
    </location>
</feature>
<feature type="transmembrane region" description="Helical" evidence="2">
    <location>
        <begin position="151"/>
        <end position="173"/>
    </location>
</feature>
<feature type="transmembrane region" description="Helical" evidence="2">
    <location>
        <begin position="351"/>
        <end position="368"/>
    </location>
</feature>
<feature type="transmembrane region" description="Helical" evidence="2">
    <location>
        <begin position="1580"/>
        <end position="1605"/>
    </location>
</feature>
<feature type="compositionally biased region" description="Pro residues" evidence="1">
    <location>
        <begin position="66"/>
        <end position="79"/>
    </location>
</feature>
<feature type="transmembrane region" description="Helical" evidence="2">
    <location>
        <begin position="532"/>
        <end position="549"/>
    </location>
</feature>
<feature type="transmembrane region" description="Helical" evidence="2">
    <location>
        <begin position="1110"/>
        <end position="1129"/>
    </location>
</feature>
<feature type="transmembrane region" description="Helical" evidence="2">
    <location>
        <begin position="288"/>
        <end position="303"/>
    </location>
</feature>
<evidence type="ECO:0000313" key="3">
    <source>
        <dbReference type="EMBL" id="GLU46843.1"/>
    </source>
</evidence>
<feature type="transmembrane region" description="Helical" evidence="2">
    <location>
        <begin position="968"/>
        <end position="990"/>
    </location>
</feature>
<feature type="transmembrane region" description="Helical" evidence="2">
    <location>
        <begin position="1548"/>
        <end position="1568"/>
    </location>
</feature>
<protein>
    <submittedName>
        <fullName evidence="3">Uncharacterized protein</fullName>
    </submittedName>
</protein>
<feature type="transmembrane region" description="Helical" evidence="2">
    <location>
        <begin position="1448"/>
        <end position="1465"/>
    </location>
</feature>
<gene>
    <name evidence="3" type="ORF">Nans01_11940</name>
</gene>
<feature type="transmembrane region" description="Helical" evidence="2">
    <location>
        <begin position="1185"/>
        <end position="1204"/>
    </location>
</feature>
<dbReference type="Proteomes" id="UP001165092">
    <property type="component" value="Unassembled WGS sequence"/>
</dbReference>
<feature type="transmembrane region" description="Helical" evidence="2">
    <location>
        <begin position="1240"/>
        <end position="1262"/>
    </location>
</feature>
<keyword evidence="2" id="KW-1133">Transmembrane helix</keyword>
<evidence type="ECO:0000256" key="2">
    <source>
        <dbReference type="SAM" id="Phobius"/>
    </source>
</evidence>
<feature type="transmembrane region" description="Helical" evidence="2">
    <location>
        <begin position="211"/>
        <end position="230"/>
    </location>
</feature>
<feature type="transmembrane region" description="Helical" evidence="2">
    <location>
        <begin position="650"/>
        <end position="669"/>
    </location>
</feature>
<feature type="transmembrane region" description="Helical" evidence="2">
    <location>
        <begin position="569"/>
        <end position="588"/>
    </location>
</feature>
<feature type="transmembrane region" description="Helical" evidence="2">
    <location>
        <begin position="883"/>
        <end position="908"/>
    </location>
</feature>
<feature type="transmembrane region" description="Helical" evidence="2">
    <location>
        <begin position="1387"/>
        <end position="1412"/>
    </location>
</feature>
<feature type="transmembrane region" description="Helical" evidence="2">
    <location>
        <begin position="1210"/>
        <end position="1228"/>
    </location>
</feature>
<keyword evidence="2" id="KW-0472">Membrane</keyword>
<comment type="caution">
    <text evidence="3">The sequence shown here is derived from an EMBL/GenBank/DDBJ whole genome shotgun (WGS) entry which is preliminary data.</text>
</comment>
<feature type="transmembrane region" description="Helical" evidence="2">
    <location>
        <begin position="477"/>
        <end position="498"/>
    </location>
</feature>
<feature type="transmembrane region" description="Helical" evidence="2">
    <location>
        <begin position="623"/>
        <end position="644"/>
    </location>
</feature>
<sequence length="1855" mass="182372">MCHVCGLPSSGATAKSLGRVLARIRAVEQRRSRLYLQRDTLLLHLRSQRDAAAAAHRARMARLSPAPRPGPAFGPPQPAPAEVGPAPHRFSPPPWAPAPGRPSAALGSPVAASPPVEHQRGSGPAHSAAVAAPSGPRARPRLELSSFSVQNVLLALGGLLIAVAAAVFTIVSWSDLGVGTRALVLGGLTALAAVAARPLHRRGMGSTAETFGVLAAVLLCLNAIALWIVTDLPLPVAGYTAAALAAICALLVAYPLLVPLRGPRVVAAVLAQPVPILVGIAVWPSFEVLPLALATTALGNVVVRSTPRAAAQQGLLSTAAAISWVAAIITASLFALVNATIGALGGEAGEFARWPTVALLLCGAVAVLEARAGRWATGRAAAGAGAALSWLLVPPVAVGGFLPSPVWALLSLAVAAMIASVVVGLLPAAHRHGPRFVVVGTLGVAGLVGAVGLLPLLDLLGPLSRPGQGHVLLVGSAVPWGAGLLWTLSAVVAGTVVVTVSRAPAWSAATGLAGIVLTGTGAGHLLGHTASVVILAITASVLVGIAALLRVPVEGAGSLWGPVARRRTVVTALMVSLPLGVLAASGSLADRGSAVAVVGALTVVVVAGAVLSGVRGAPPAVRACYSVAAVLLSSGATLGVNVFWPLPLGIVVGVLLGVAGTAVAAATALDRRRPSAPVSPSADTGAAVQVMAVDTALFVPLGLAVALAGTAGTGPAALALALATVPALAAGSHHRSLPRHAPAAVAWGAGIALAAVGLLSLPLLTQVVLGPFAQVGAVWAGPVGPLVAGQPELGATLSLLVLLGCAAWWPPVRHRGAGPISSTTAGTMGALIATAWLPAPLIPMALTVATVLLVTLSVIAGRHRTTTFVDKSTEVRMSGVAPVRVPVLSAGGPALALAGLTGTAAVAAGLAGPVTTVVVLGVLAATSGAAAVLAAPVATRAATAVAGVLALTGLVWAALVYAQATAGAAVPALLSAAAIAVGCATVAGRAGGRRAQVIALDTSGLVPLGAAIVWALGEGRELTALATGLSGLLVLVAATHPVRTRPVGTVRADQALGALAGLLGVGSLLLVGDRVAAMLLGPLTVAGSAWDAGWGTDTTLATAAGGGAPLLFLAACAVALTVLALLAGLGGGRGSVVSAGSAAGGVMVLLLITHLAIPVLPALTAATVTAGLLLGRAARATGAGAFVAAGSGLLVAVLTVGWALTTPARTVAVLGALGVLGVVATLAVSARTRADAPVAAAVPVVVAGTGLALAVQAGYAALPRVGVAVDPAGLPYVALALAAVLGVAAQLSSARSRRGAAAWLRTAVAPNRAAAQRWHDHATATVRPDGTERPERRGGLVVAALALMVSAALATGATGSAPLVAALSGVLLIGLAGTLARVPATGVAVLGALCVTAAMVTAVPRLGMILLAPYTWVVAAWTGTGPEGLLAPASGVLAPWGGIEPDPLTLPVVTVSGLAVLVLLWTRVPKAVAPAAVLMATPVLAPYAVVTNLGYGMALGWLLLVATALGGVAALSGRPGFAVFTGVVALWPAGLAVAWSLAEPGATLVVTGLVTVVAASCLVIAGHRPSRPASTGASDTAFAVGAGVVAVLASGGFAAAVPLAFGHPPETAALALVVVVAGVLLMPYLVRPDRGVLMAAEGAAGVLGLAAVLLALIGGRPEMAGTVLAGLGVIALSAAPRPGRAPLGAVGAMLMMASVWVFLGWLQVGAPEPYTLLPALAALAVGREWRGRRPGTRTWMAYGPGLALLFLPGLGATYLASGAEPWRIGVLAASALAATLAGARWRLLAPLLTGSVTLVLAAAQAFGPPLWQTVLTLPNWIPVGVAGVLLLAVGARYERRLRDLRRLGHALRRME</sequence>
<feature type="transmembrane region" description="Helical" evidence="2">
    <location>
        <begin position="505"/>
        <end position="526"/>
    </location>
</feature>
<feature type="transmembrane region" description="Helical" evidence="2">
    <location>
        <begin position="1274"/>
        <end position="1291"/>
    </location>
</feature>
<evidence type="ECO:0000256" key="1">
    <source>
        <dbReference type="SAM" id="MobiDB-lite"/>
    </source>
</evidence>
<feature type="transmembrane region" description="Helical" evidence="2">
    <location>
        <begin position="1022"/>
        <end position="1042"/>
    </location>
</feature>
<name>A0A9W6P4A1_9ACTN</name>
<accession>A0A9W6P4A1</accession>
<feature type="transmembrane region" description="Helical" evidence="2">
    <location>
        <begin position="1472"/>
        <end position="1489"/>
    </location>
</feature>
<dbReference type="NCBIfam" id="NF047321">
    <property type="entry name" value="SCO7613_CTERM"/>
    <property type="match status" value="1"/>
</dbReference>
<feature type="compositionally biased region" description="Pro residues" evidence="1">
    <location>
        <begin position="90"/>
        <end position="100"/>
    </location>
</feature>
<feature type="transmembrane region" description="Helical" evidence="2">
    <location>
        <begin position="1687"/>
        <end position="1707"/>
    </location>
</feature>
<feature type="transmembrane region" description="Helical" evidence="2">
    <location>
        <begin position="1637"/>
        <end position="1657"/>
    </location>
</feature>
<feature type="transmembrane region" description="Helical" evidence="2">
    <location>
        <begin position="1159"/>
        <end position="1178"/>
    </location>
</feature>
<feature type="transmembrane region" description="Helical" evidence="2">
    <location>
        <begin position="1054"/>
        <end position="1072"/>
    </location>
</feature>
<feature type="transmembrane region" description="Helical" evidence="2">
    <location>
        <begin position="1741"/>
        <end position="1760"/>
    </location>
</feature>
<feature type="transmembrane region" description="Helical" evidence="2">
    <location>
        <begin position="436"/>
        <end position="457"/>
    </location>
</feature>
<feature type="transmembrane region" description="Helical" evidence="2">
    <location>
        <begin position="1136"/>
        <end position="1153"/>
    </location>
</feature>
<feature type="transmembrane region" description="Helical" evidence="2">
    <location>
        <begin position="1663"/>
        <end position="1680"/>
    </location>
</feature>
<feature type="region of interest" description="Disordered" evidence="1">
    <location>
        <begin position="54"/>
        <end position="135"/>
    </location>
</feature>
<feature type="transmembrane region" description="Helical" evidence="2">
    <location>
        <begin position="1819"/>
        <end position="1837"/>
    </location>
</feature>
<feature type="transmembrane region" description="Helical" evidence="2">
    <location>
        <begin position="1495"/>
        <end position="1515"/>
    </location>
</feature>
<feature type="transmembrane region" description="Helical" evidence="2">
    <location>
        <begin position="997"/>
        <end position="1016"/>
    </location>
</feature>
<feature type="transmembrane region" description="Helical" evidence="2">
    <location>
        <begin position="1611"/>
        <end position="1630"/>
    </location>
</feature>